<gene>
    <name evidence="6" type="ORF">HUN01_23885</name>
</gene>
<dbReference type="Gene3D" id="2.150.10.10">
    <property type="entry name" value="Serralysin-like metalloprotease, C-terminal"/>
    <property type="match status" value="7"/>
</dbReference>
<dbReference type="EMBL" id="CP054698">
    <property type="protein sequence ID" value="QMS90471.1"/>
    <property type="molecule type" value="Genomic_DNA"/>
</dbReference>
<evidence type="ECO:0000256" key="3">
    <source>
        <dbReference type="ARBA" id="ARBA00022525"/>
    </source>
</evidence>
<dbReference type="SUPFAM" id="SSF51120">
    <property type="entry name" value="beta-Roll"/>
    <property type="match status" value="8"/>
</dbReference>
<keyword evidence="4" id="KW-0677">Repeat</keyword>
<proteinExistence type="predicted"/>
<dbReference type="PRINTS" id="PR00313">
    <property type="entry name" value="CABNDNGRPT"/>
</dbReference>
<dbReference type="KEGG" id="ned:HUN01_23885"/>
<feature type="domain" description="Peptidase M10 serralysin C-terminal" evidence="5">
    <location>
        <begin position="1016"/>
        <end position="1141"/>
    </location>
</feature>
<dbReference type="InterPro" id="IPR011049">
    <property type="entry name" value="Serralysin-like_metalloprot_C"/>
</dbReference>
<evidence type="ECO:0000256" key="2">
    <source>
        <dbReference type="ARBA" id="ARBA00004613"/>
    </source>
</evidence>
<dbReference type="GO" id="GO:0005509">
    <property type="term" value="F:calcium ion binding"/>
    <property type="evidence" value="ECO:0007669"/>
    <property type="project" value="InterPro"/>
</dbReference>
<name>A0A7D7LGV1_9NOSO</name>
<comment type="cofactor">
    <cofactor evidence="1">
        <name>Ca(2+)</name>
        <dbReference type="ChEBI" id="CHEBI:29108"/>
    </cofactor>
</comment>
<protein>
    <submittedName>
        <fullName evidence="6">M10 family metallopeptidase C-terminal domain-containing protein</fullName>
    </submittedName>
</protein>
<dbReference type="InterPro" id="IPR013858">
    <property type="entry name" value="Peptidase_M10B_C"/>
</dbReference>
<evidence type="ECO:0000259" key="5">
    <source>
        <dbReference type="Pfam" id="PF08548"/>
    </source>
</evidence>
<feature type="domain" description="Peptidase M10 serralysin C-terminal" evidence="5">
    <location>
        <begin position="189"/>
        <end position="249"/>
    </location>
</feature>
<dbReference type="RefSeq" id="WP_181928266.1">
    <property type="nucleotide sequence ID" value="NZ_CP054698.1"/>
</dbReference>
<sequence length="1214" mass="128732">MAIVGTNNNDNLVGTSGNDTIEGLNGNDSLSGQGGNDRLLGGAGNDTLYGGAGNDEFVFEYFNNSIGAKEQDIVTDFQKGQDKIDLRTLGISDFNNLLLLTTNDTDGNVIISVRYRVLDGDYYYRLKLNGISKSQLQVSDLIFNSAVVDNNVIGTAYNDDLFGGFGNDTLQGDGGNDRLFGEQGNDRLLGGAGNDTLYGGAGNDEFVFEYFNNSIGAKEQDIVTDFQKGQDKIDLRTLGISDFNNLLLLTTNDTDGNVIISVRYRVLDGDYYYRLKLNGISKSQLQVSDLIFNSAVVDNNVIGTAYNDDLFGGFGNDTLQGDGGNDRLFGEQGNDRLLGGAGNDTLYGGAGNDEFVFEYFNNSIGAKEQDIVTDFQKGQDKIDLRTLGISDFNNLLLLTTNDTDGNVIISVRYRVLDGDYYYRLKLNGISKSQLQVSDLIFNSAVVDNNVIGTAYNDDLFGGFGNDTLQGDGGNDRLFGEQGNDRLLGGAGNDTLYGGAGNDEFVFEYFNNSIGAKEQDIVTDFQKGQDKIDLRTLGISDFNNLLLLTTNDTDGNVIISVRYRVLDGDYYYRLKLNGISKSQLQVSDLIFNSAVVDNNVIGTAYNDDLFGGFGNDTLQGDGGNDRLFGEQGNDRLLGGAGNDTLYGGAGNDEFVFEYFNNSIGAKEQDIVTDFQKGQDKIDLRTLGISDFNNLLLLTTNDTDGNVIISVRYRVLDGDYYYRLKLNGISKSQLQVSDLIFNSAVVDNNVIGTAYNDDLFGGFGNDTLQGDGGNDRLFGEQGNDRLLGGAGNDTLYGGAGNDTYSFLANTALGTDTIIETTTDGTDTIDLSGTTSAVNLNLGVTTTQTINSNLKLILSANNVIENATGGTGNDTLTGNTLNNNLIGSGGNDQLQGLTGNDTYSFIANSALGTDTITETSTGGTDTINFSGTTVAVNLNLGLTTSQTVNSNLKLILSANNVIENATGGTGNDTLTGNTLNNTLIGGGGNDQLQGLTGNDTYSFIANSTLGTDTITETSTGGTDTINFGGTTSAVNLNLGVTTTQTVNSNLKLILSANNVIENATGGTGNDILTGNTLNNTLIGGDGNDTLGGGNGNDTLTGGVGNDKYLFQSNGVFNTSLGVDYITDFQAGQDQIVLSKTTFNAVTNSAGQALTDFAVVTGNQFVNASNARIVFSQSSGSLFYNQDGNVLGTGTVFEFARLGNSDITLSSSNFSLIA</sequence>
<evidence type="ECO:0000256" key="1">
    <source>
        <dbReference type="ARBA" id="ARBA00001913"/>
    </source>
</evidence>
<dbReference type="Proteomes" id="UP000514713">
    <property type="component" value="Chromosome"/>
</dbReference>
<dbReference type="InterPro" id="IPR001343">
    <property type="entry name" value="Hemolysn_Ca-bd"/>
</dbReference>
<dbReference type="PANTHER" id="PTHR38340:SF1">
    <property type="entry name" value="S-LAYER PROTEIN"/>
    <property type="match status" value="1"/>
</dbReference>
<feature type="domain" description="Peptidase M10 serralysin C-terminal" evidence="5">
    <location>
        <begin position="21"/>
        <end position="100"/>
    </location>
</feature>
<dbReference type="PROSITE" id="PS00330">
    <property type="entry name" value="HEMOLYSIN_CALCIUM"/>
    <property type="match status" value="13"/>
</dbReference>
<dbReference type="AlphaFoldDB" id="A0A7D7LGV1"/>
<keyword evidence="7" id="KW-1185">Reference proteome</keyword>
<comment type="subcellular location">
    <subcellularLocation>
        <location evidence="2">Secreted</location>
    </subcellularLocation>
</comment>
<dbReference type="Pfam" id="PF08548">
    <property type="entry name" value="Peptidase_M10_C"/>
    <property type="match status" value="6"/>
</dbReference>
<accession>A0A7D7LGV1</accession>
<feature type="domain" description="Peptidase M10 serralysin C-terminal" evidence="5">
    <location>
        <begin position="338"/>
        <end position="395"/>
    </location>
</feature>
<evidence type="ECO:0000256" key="4">
    <source>
        <dbReference type="ARBA" id="ARBA00022737"/>
    </source>
</evidence>
<feature type="domain" description="Peptidase M10 serralysin C-terminal" evidence="5">
    <location>
        <begin position="487"/>
        <end position="546"/>
    </location>
</feature>
<dbReference type="InterPro" id="IPR050557">
    <property type="entry name" value="RTX_toxin/Mannuronan_C5-epim"/>
</dbReference>
<dbReference type="InterPro" id="IPR018511">
    <property type="entry name" value="Hemolysin-typ_Ca-bd_CS"/>
</dbReference>
<feature type="domain" description="Peptidase M10 serralysin C-terminal" evidence="5">
    <location>
        <begin position="636"/>
        <end position="696"/>
    </location>
</feature>
<organism evidence="6 7">
    <name type="scientific">Nostoc edaphicum CCNP1411</name>
    <dbReference type="NCBI Taxonomy" id="1472755"/>
    <lineage>
        <taxon>Bacteria</taxon>
        <taxon>Bacillati</taxon>
        <taxon>Cyanobacteriota</taxon>
        <taxon>Cyanophyceae</taxon>
        <taxon>Nostocales</taxon>
        <taxon>Nostocaceae</taxon>
        <taxon>Nostoc</taxon>
    </lineage>
</organism>
<dbReference type="Pfam" id="PF00353">
    <property type="entry name" value="HemolysinCabind"/>
    <property type="match status" value="9"/>
</dbReference>
<dbReference type="GO" id="GO:0005615">
    <property type="term" value="C:extracellular space"/>
    <property type="evidence" value="ECO:0007669"/>
    <property type="project" value="InterPro"/>
</dbReference>
<evidence type="ECO:0000313" key="7">
    <source>
        <dbReference type="Proteomes" id="UP000514713"/>
    </source>
</evidence>
<dbReference type="PANTHER" id="PTHR38340">
    <property type="entry name" value="S-LAYER PROTEIN"/>
    <property type="match status" value="1"/>
</dbReference>
<evidence type="ECO:0000313" key="6">
    <source>
        <dbReference type="EMBL" id="QMS90471.1"/>
    </source>
</evidence>
<reference evidence="7" key="1">
    <citation type="submission" date="2020-06" db="EMBL/GenBank/DDBJ databases">
        <title>Nostoc edaphicum CCNP1411 genome.</title>
        <authorList>
            <person name="Fidor A."/>
            <person name="Grabski M."/>
            <person name="Gawor J."/>
            <person name="Gromadka R."/>
            <person name="Wegrzyn G."/>
            <person name="Mazur-Marzec H."/>
        </authorList>
    </citation>
    <scope>NUCLEOTIDE SEQUENCE [LARGE SCALE GENOMIC DNA]</scope>
    <source>
        <strain evidence="7">CCNP1411</strain>
    </source>
</reference>
<keyword evidence="3" id="KW-0964">Secreted</keyword>